<evidence type="ECO:0000256" key="4">
    <source>
        <dbReference type="ARBA" id="ARBA00022475"/>
    </source>
</evidence>
<dbReference type="KEGG" id="crd:CRES_1714"/>
<feature type="transmembrane region" description="Helical" evidence="8">
    <location>
        <begin position="210"/>
        <end position="227"/>
    </location>
</feature>
<name>F8E0Y7_CORRG</name>
<evidence type="ECO:0000256" key="7">
    <source>
        <dbReference type="ARBA" id="ARBA00023136"/>
    </source>
</evidence>
<comment type="subcellular location">
    <subcellularLocation>
        <location evidence="1">Cell membrane</location>
        <topology evidence="1">Multi-pass membrane protein</topology>
    </subcellularLocation>
</comment>
<gene>
    <name evidence="9" type="ordered locus">CRES_1714</name>
</gene>
<sequence>MWFVNQAELKRSSAKALRVTAPVAMAYLPLGMAFGAYASFLGFPLYVAPITAFLVYAGSMEFLLLGMIAGGAGVVQIATSTLLVNSRHALYAFSYPQHLLKNWFARIYGPFALTDETYALISGGFNPKDENELIAAELANHIYWVAGTFIGALMGSFIPESFDGFKFSLTGLFVLLFLGSYKQSDQKIVTIFAAVIAIIPALLLPKDYFLIAAMLTFTLIIFVIVKIKQKEQLN</sequence>
<feature type="transmembrane region" description="Helical" evidence="8">
    <location>
        <begin position="62"/>
        <end position="84"/>
    </location>
</feature>
<evidence type="ECO:0000256" key="5">
    <source>
        <dbReference type="ARBA" id="ARBA00022692"/>
    </source>
</evidence>
<dbReference type="AlphaFoldDB" id="F8E0Y7"/>
<keyword evidence="7 8" id="KW-0472">Membrane</keyword>
<dbReference type="HOGENOM" id="CLU_065777_4_0_11"/>
<evidence type="ECO:0000256" key="1">
    <source>
        <dbReference type="ARBA" id="ARBA00004651"/>
    </source>
</evidence>
<keyword evidence="5 8" id="KW-0812">Transmembrane</keyword>
<dbReference type="InterPro" id="IPR011606">
    <property type="entry name" value="Brnchd-chn_aa_trnsp_permease"/>
</dbReference>
<dbReference type="Pfam" id="PF03591">
    <property type="entry name" value="AzlC"/>
    <property type="match status" value="1"/>
</dbReference>
<dbReference type="Proteomes" id="UP000000492">
    <property type="component" value="Chromosome"/>
</dbReference>
<dbReference type="PANTHER" id="PTHR34979:SF1">
    <property type="entry name" value="INNER MEMBRANE PROTEIN YGAZ"/>
    <property type="match status" value="1"/>
</dbReference>
<evidence type="ECO:0000256" key="6">
    <source>
        <dbReference type="ARBA" id="ARBA00022989"/>
    </source>
</evidence>
<proteinExistence type="inferred from homology"/>
<evidence type="ECO:0000256" key="3">
    <source>
        <dbReference type="ARBA" id="ARBA00022448"/>
    </source>
</evidence>
<feature type="transmembrane region" description="Helical" evidence="8">
    <location>
        <begin position="188"/>
        <end position="204"/>
    </location>
</feature>
<feature type="transmembrane region" description="Helical" evidence="8">
    <location>
        <begin position="164"/>
        <end position="181"/>
    </location>
</feature>
<keyword evidence="6 8" id="KW-1133">Transmembrane helix</keyword>
<keyword evidence="4" id="KW-1003">Cell membrane</keyword>
<dbReference type="GO" id="GO:0005886">
    <property type="term" value="C:plasma membrane"/>
    <property type="evidence" value="ECO:0007669"/>
    <property type="project" value="UniProtKB-SubCell"/>
</dbReference>
<accession>F8E0Y7</accession>
<dbReference type="GO" id="GO:1903785">
    <property type="term" value="P:L-valine transmembrane transport"/>
    <property type="evidence" value="ECO:0007669"/>
    <property type="project" value="TreeGrafter"/>
</dbReference>
<comment type="similarity">
    <text evidence="2">Belongs to the AzlC family.</text>
</comment>
<dbReference type="EMBL" id="CP002857">
    <property type="protein sequence ID" value="AEI10066.1"/>
    <property type="molecule type" value="Genomic_DNA"/>
</dbReference>
<keyword evidence="3" id="KW-0813">Transport</keyword>
<dbReference type="PANTHER" id="PTHR34979">
    <property type="entry name" value="INNER MEMBRANE PROTEIN YGAZ"/>
    <property type="match status" value="1"/>
</dbReference>
<organism evidence="9 10">
    <name type="scientific">Corynebacterium resistens (strain DSM 45100 / JCM 12819 / GTC 2026 / SICGH 158)</name>
    <dbReference type="NCBI Taxonomy" id="662755"/>
    <lineage>
        <taxon>Bacteria</taxon>
        <taxon>Bacillati</taxon>
        <taxon>Actinomycetota</taxon>
        <taxon>Actinomycetes</taxon>
        <taxon>Mycobacteriales</taxon>
        <taxon>Corynebacteriaceae</taxon>
        <taxon>Corynebacterium</taxon>
    </lineage>
</organism>
<dbReference type="eggNOG" id="COG1296">
    <property type="taxonomic scope" value="Bacteria"/>
</dbReference>
<evidence type="ECO:0000313" key="10">
    <source>
        <dbReference type="Proteomes" id="UP000000492"/>
    </source>
</evidence>
<protein>
    <submittedName>
        <fullName evidence="9">Membrane protein</fullName>
    </submittedName>
</protein>
<feature type="transmembrane region" description="Helical" evidence="8">
    <location>
        <begin position="138"/>
        <end position="158"/>
    </location>
</feature>
<dbReference type="STRING" id="662755.CRES_1714"/>
<evidence type="ECO:0000256" key="8">
    <source>
        <dbReference type="SAM" id="Phobius"/>
    </source>
</evidence>
<evidence type="ECO:0000313" key="9">
    <source>
        <dbReference type="EMBL" id="AEI10066.1"/>
    </source>
</evidence>
<keyword evidence="10" id="KW-1185">Reference proteome</keyword>
<reference evidence="9 10" key="1">
    <citation type="journal article" date="2012" name="BMC Genomics">
        <title>Complete genome sequence, lifestyle, and multi-drug resistance of the human pathogen Corynebacterium resistens DSM 45100 isolated from blood samples of a leukemia patient.</title>
        <authorList>
            <person name="Schroder J."/>
            <person name="Maus I."/>
            <person name="Meyer K."/>
            <person name="Wordemann S."/>
            <person name="Blom J."/>
            <person name="Jaenicke S."/>
            <person name="Schneider J."/>
            <person name="Trost E."/>
            <person name="Tauch A."/>
        </authorList>
    </citation>
    <scope>NUCLEOTIDE SEQUENCE [LARGE SCALE GENOMIC DNA]</scope>
    <source>
        <strain evidence="10">DSM 45100 / JCM 12819 / CCUG 50093 / GTC 2026 / SICGH 158</strain>
    </source>
</reference>
<evidence type="ECO:0000256" key="2">
    <source>
        <dbReference type="ARBA" id="ARBA00010735"/>
    </source>
</evidence>